<dbReference type="PANTHER" id="PTHR13003:SF2">
    <property type="entry name" value="NUCLEAR PORE COMPLEX PROTEIN NUP107"/>
    <property type="match status" value="1"/>
</dbReference>
<evidence type="ECO:0000256" key="4">
    <source>
        <dbReference type="ARBA" id="ARBA00023010"/>
    </source>
</evidence>
<dbReference type="Gene3D" id="1.10.3450.20">
    <property type="match status" value="1"/>
</dbReference>
<evidence type="ECO:0000313" key="9">
    <source>
        <dbReference type="Proteomes" id="UP000789375"/>
    </source>
</evidence>
<dbReference type="EMBL" id="CAJVPP010000132">
    <property type="protein sequence ID" value="CAG8445853.1"/>
    <property type="molecule type" value="Genomic_DNA"/>
</dbReference>
<evidence type="ECO:0000256" key="6">
    <source>
        <dbReference type="ARBA" id="ARBA00023242"/>
    </source>
</evidence>
<dbReference type="GO" id="GO:0031080">
    <property type="term" value="C:nuclear pore outer ring"/>
    <property type="evidence" value="ECO:0007669"/>
    <property type="project" value="TreeGrafter"/>
</dbReference>
<proteinExistence type="inferred from homology"/>
<keyword evidence="9" id="KW-1185">Reference proteome</keyword>
<dbReference type="GO" id="GO:0017056">
    <property type="term" value="F:structural constituent of nuclear pore"/>
    <property type="evidence" value="ECO:0007669"/>
    <property type="project" value="UniProtKB-UniRule"/>
</dbReference>
<name>A0A9N8YQH3_FUNMO</name>
<organism evidence="8 9">
    <name type="scientific">Funneliformis mosseae</name>
    <name type="common">Endomycorrhizal fungus</name>
    <name type="synonym">Glomus mosseae</name>
    <dbReference type="NCBI Taxonomy" id="27381"/>
    <lineage>
        <taxon>Eukaryota</taxon>
        <taxon>Fungi</taxon>
        <taxon>Fungi incertae sedis</taxon>
        <taxon>Mucoromycota</taxon>
        <taxon>Glomeromycotina</taxon>
        <taxon>Glomeromycetes</taxon>
        <taxon>Glomerales</taxon>
        <taxon>Glomeraceae</taxon>
        <taxon>Funneliformis</taxon>
    </lineage>
</organism>
<comment type="similarity">
    <text evidence="7">Belongs to the nucleoporin Nup84/Nup107 family.</text>
</comment>
<dbReference type="GO" id="GO:0006406">
    <property type="term" value="P:mRNA export from nucleus"/>
    <property type="evidence" value="ECO:0007669"/>
    <property type="project" value="TreeGrafter"/>
</dbReference>
<evidence type="ECO:0000256" key="2">
    <source>
        <dbReference type="ARBA" id="ARBA00022816"/>
    </source>
</evidence>
<evidence type="ECO:0000256" key="3">
    <source>
        <dbReference type="ARBA" id="ARBA00022927"/>
    </source>
</evidence>
<dbReference type="PANTHER" id="PTHR13003">
    <property type="entry name" value="NUP107-RELATED"/>
    <property type="match status" value="1"/>
</dbReference>
<gene>
    <name evidence="8" type="ORF">FMOSSE_LOCUS1167</name>
</gene>
<accession>A0A9N8YQH3</accession>
<keyword evidence="2" id="KW-0509">mRNA transport</keyword>
<dbReference type="InterPro" id="IPR007252">
    <property type="entry name" value="Nup84/Nup107"/>
</dbReference>
<dbReference type="GO" id="GO:0031965">
    <property type="term" value="C:nuclear membrane"/>
    <property type="evidence" value="ECO:0007669"/>
    <property type="project" value="UniProtKB-SubCell"/>
</dbReference>
<dbReference type="Gene3D" id="1.20.190.50">
    <property type="match status" value="1"/>
</dbReference>
<keyword evidence="3" id="KW-0653">Protein transport</keyword>
<dbReference type="Pfam" id="PF04121">
    <property type="entry name" value="Nup84_Nup100"/>
    <property type="match status" value="1"/>
</dbReference>
<dbReference type="Proteomes" id="UP000789375">
    <property type="component" value="Unassembled WGS sequence"/>
</dbReference>
<keyword evidence="4 7" id="KW-0811">Translocation</keyword>
<keyword evidence="1 7" id="KW-0813">Transport</keyword>
<evidence type="ECO:0000256" key="1">
    <source>
        <dbReference type="ARBA" id="ARBA00022448"/>
    </source>
</evidence>
<evidence type="ECO:0000256" key="7">
    <source>
        <dbReference type="RuleBase" id="RU365072"/>
    </source>
</evidence>
<comment type="subunit">
    <text evidence="7">Part of the nuclear pore complex (NPC).</text>
</comment>
<keyword evidence="7" id="KW-0472">Membrane</keyword>
<protein>
    <recommendedName>
        <fullName evidence="7">Nuclear pore complex protein</fullName>
    </recommendedName>
</protein>
<reference evidence="8" key="1">
    <citation type="submission" date="2021-06" db="EMBL/GenBank/DDBJ databases">
        <authorList>
            <person name="Kallberg Y."/>
            <person name="Tangrot J."/>
            <person name="Rosling A."/>
        </authorList>
    </citation>
    <scope>NUCLEOTIDE SEQUENCE</scope>
    <source>
        <strain evidence="8">87-6 pot B 2015</strain>
    </source>
</reference>
<comment type="function">
    <text evidence="7">Functions as a component of the nuclear pore complex (NPC).</text>
</comment>
<evidence type="ECO:0000313" key="8">
    <source>
        <dbReference type="EMBL" id="CAG8445853.1"/>
    </source>
</evidence>
<keyword evidence="5 7" id="KW-0906">Nuclear pore complex</keyword>
<comment type="subcellular location">
    <subcellularLocation>
        <location evidence="7">Nucleus</location>
        <location evidence="7">Nuclear pore complex</location>
    </subcellularLocation>
    <subcellularLocation>
        <location evidence="7">Nucleus membrane</location>
    </subcellularLocation>
</comment>
<dbReference type="GO" id="GO:0006606">
    <property type="term" value="P:protein import into nucleus"/>
    <property type="evidence" value="ECO:0007669"/>
    <property type="project" value="TreeGrafter"/>
</dbReference>
<keyword evidence="6 7" id="KW-0539">Nucleus</keyword>
<evidence type="ECO:0000256" key="5">
    <source>
        <dbReference type="ARBA" id="ARBA00023132"/>
    </source>
</evidence>
<comment type="caution">
    <text evidence="8">The sequence shown here is derived from an EMBL/GenBank/DDBJ whole genome shotgun (WGS) entry which is preliminary data.</text>
</comment>
<sequence>MDQSTPMIIDSMSTPRVYSNASRFQGTPEFTPSIYATPQVHSSDMLVNGFPSIMNSSITNLGTRLLNTDGMYFGNDIIQRYAEVYENTRPQEDIGNAPETYEQMCEEYSKSFREEGGGIFNFKPRECRLWEAERNTWKLLKLLSQYRFTPIKSLDGTRNPFQTDGQLLCELLAIDKDFAEAWIVRKWLWKIAPDFITVETNPEYRSFTKNSILLDLKKRDSEEYKYLDPDGTHRTQKPLHPYDQEHEKELVRSIFEYLRRGQFDDAIDISDKNGHYWRSAILSGIILYDEKVDGLHISKIGCKFQAVNMDRVTSNENGNVTTIGNVNRQIWRGTCYHCANQEKLDVYDRAIYGVLSGNYESIIPICRTWEDYVWAYYNSLIECQQEEYFSKHARHMGVNDDDDLPINIKVLTPKEIFELVESKRVDSRDFDLEKFHIIQKLIILNDSKEMVKQLKVEIIDKRLRREDEIAYVHFLRLATHLILYLRDLMLSTPDKESDDIIKLYTELLIECHQNKLIALYASKLPREISIEIYASFLKGVTSSCTERRKLFTLAEQYGLNVVAITRKTFELIFKEIESPDRYGPVSDIRIITLQEPVNAVEEIQIRALEWLTFSKEQHREALKSANALCRIFLASGRMNVAGKIIMEMKYTKSPLSAIRYVKPDDDEDEIDTVFIEHQNYCTMIEYYNKYEAWWKTWKSKPEKPSSKELNEWTKNIKDITNSLDIRFHKFLDSYVIDFLRDTKTMVTEEDEIRIRELERVMDIYIPNAVLRHHKVLYETRDILPANLEESFNLANLVVEENADLTIHFRRSKKLPLLIMSLRDSYLEILKKNPKDITNVLHVD</sequence>
<dbReference type="AlphaFoldDB" id="A0A9N8YQH3"/>
<dbReference type="GO" id="GO:0000973">
    <property type="term" value="P:post-transcriptional tethering of RNA polymerase II gene DNA at nuclear periphery"/>
    <property type="evidence" value="ECO:0007669"/>
    <property type="project" value="TreeGrafter"/>
</dbReference>